<feature type="region of interest" description="C" evidence="7">
    <location>
        <begin position="566"/>
        <end position="639"/>
    </location>
</feature>
<dbReference type="NCBIfam" id="NF003555">
    <property type="entry name" value="PRK05218.1"/>
    <property type="match status" value="1"/>
</dbReference>
<feature type="binding site" evidence="8">
    <location>
        <position position="95"/>
    </location>
    <ligand>
        <name>ATP</name>
        <dbReference type="ChEBI" id="CHEBI:30616"/>
    </ligand>
</feature>
<keyword evidence="4 7" id="KW-0067">ATP-binding</keyword>
<feature type="binding site" evidence="8">
    <location>
        <position position="35"/>
    </location>
    <ligand>
        <name>ATP</name>
        <dbReference type="ChEBI" id="CHEBI:30616"/>
    </ligand>
</feature>
<feature type="region of interest" description="A; substrate-binding" evidence="7">
    <location>
        <begin position="1"/>
        <end position="353"/>
    </location>
</feature>
<feature type="binding site" evidence="8">
    <location>
        <position position="81"/>
    </location>
    <ligand>
        <name>ATP</name>
        <dbReference type="ChEBI" id="CHEBI:30616"/>
    </ligand>
</feature>
<dbReference type="SUPFAM" id="SSF55874">
    <property type="entry name" value="ATPase domain of HSP90 chaperone/DNA topoisomerase II/histidine kinase"/>
    <property type="match status" value="1"/>
</dbReference>
<feature type="binding site" evidence="8">
    <location>
        <position position="353"/>
    </location>
    <ligand>
        <name>ATP</name>
        <dbReference type="ChEBI" id="CHEBI:30616"/>
    </ligand>
</feature>
<dbReference type="CDD" id="cd16927">
    <property type="entry name" value="HATPase_Hsp90-like"/>
    <property type="match status" value="1"/>
</dbReference>
<proteinExistence type="inferred from homology"/>
<dbReference type="Pfam" id="PF00183">
    <property type="entry name" value="HSP90"/>
    <property type="match status" value="2"/>
</dbReference>
<feature type="binding site" evidence="8">
    <location>
        <begin position="96"/>
        <end position="97"/>
    </location>
    <ligand>
        <name>ATP</name>
        <dbReference type="ChEBI" id="CHEBI:30616"/>
    </ligand>
</feature>
<dbReference type="Gene3D" id="3.30.565.10">
    <property type="entry name" value="Histidine kinase-like ATPase, C-terminal domain"/>
    <property type="match status" value="1"/>
</dbReference>
<accession>A0A939DAV0</accession>
<reference evidence="10" key="1">
    <citation type="submission" date="2021-02" db="EMBL/GenBank/DDBJ databases">
        <title>Abyssanaerobacter marinus gen.nov., sp., nov, anaerobic bacterium isolated from the Onnuri vent field of Indian Ocean and suggestion of Mogibacteriaceae fam. nov., and proposal of reclassification of ambiguous this family's genus member.</title>
        <authorList>
            <person name="Kim Y.J."/>
            <person name="Yang J.-A."/>
        </authorList>
    </citation>
    <scope>NUCLEOTIDE SEQUENCE</scope>
    <source>
        <strain evidence="10">DSM 2634</strain>
    </source>
</reference>
<feature type="coiled-coil region" evidence="9">
    <location>
        <begin position="505"/>
        <end position="536"/>
    </location>
</feature>
<dbReference type="InterPro" id="IPR020568">
    <property type="entry name" value="Ribosomal_Su5_D2-typ_SF"/>
</dbReference>
<feature type="binding site" evidence="8">
    <location>
        <begin position="120"/>
        <end position="125"/>
    </location>
    <ligand>
        <name>ATP</name>
        <dbReference type="ChEBI" id="CHEBI:30616"/>
    </ligand>
</feature>
<dbReference type="InterPro" id="IPR037196">
    <property type="entry name" value="HSP90_C"/>
</dbReference>
<comment type="function">
    <text evidence="7">Molecular chaperone. Has ATPase activity.</text>
</comment>
<keyword evidence="2 7" id="KW-0963">Cytoplasm</keyword>
<dbReference type="SUPFAM" id="SSF110942">
    <property type="entry name" value="HSP90 C-terminal domain"/>
    <property type="match status" value="1"/>
</dbReference>
<dbReference type="FunFam" id="1.20.120.790:FF:000006">
    <property type="entry name" value="Chaperone protein HtpG"/>
    <property type="match status" value="1"/>
</dbReference>
<dbReference type="PROSITE" id="PS00298">
    <property type="entry name" value="HSP90"/>
    <property type="match status" value="1"/>
</dbReference>
<evidence type="ECO:0000256" key="7">
    <source>
        <dbReference type="HAMAP-Rule" id="MF_00505"/>
    </source>
</evidence>
<dbReference type="RefSeq" id="WP_206583190.1">
    <property type="nucleotide sequence ID" value="NZ_JAFJZZ010000008.1"/>
</dbReference>
<organism evidence="10 11">
    <name type="scientific">Clostridium aminobutyricum</name>
    <dbReference type="NCBI Taxonomy" id="33953"/>
    <lineage>
        <taxon>Bacteria</taxon>
        <taxon>Bacillati</taxon>
        <taxon>Bacillota</taxon>
        <taxon>Clostridia</taxon>
        <taxon>Eubacteriales</taxon>
        <taxon>Clostridiaceae</taxon>
        <taxon>Clostridium</taxon>
    </lineage>
</organism>
<evidence type="ECO:0000313" key="11">
    <source>
        <dbReference type="Proteomes" id="UP000664545"/>
    </source>
</evidence>
<feature type="binding site" evidence="8">
    <location>
        <position position="89"/>
    </location>
    <ligand>
        <name>ATP</name>
        <dbReference type="ChEBI" id="CHEBI:30616"/>
    </ligand>
</feature>
<dbReference type="GO" id="GO:0016887">
    <property type="term" value="F:ATP hydrolysis activity"/>
    <property type="evidence" value="ECO:0007669"/>
    <property type="project" value="InterPro"/>
</dbReference>
<evidence type="ECO:0000256" key="1">
    <source>
        <dbReference type="ARBA" id="ARBA00008239"/>
    </source>
</evidence>
<dbReference type="EMBL" id="JAFJZZ010000008">
    <property type="protein sequence ID" value="MBN7774351.1"/>
    <property type="molecule type" value="Genomic_DNA"/>
</dbReference>
<name>A0A939DAV0_CLOAM</name>
<comment type="subcellular location">
    <subcellularLocation>
        <location evidence="7">Cytoplasm</location>
    </subcellularLocation>
</comment>
<evidence type="ECO:0000256" key="9">
    <source>
        <dbReference type="SAM" id="Coils"/>
    </source>
</evidence>
<keyword evidence="11" id="KW-1185">Reference proteome</keyword>
<dbReference type="AlphaFoldDB" id="A0A939DAV0"/>
<feature type="binding site" evidence="8">
    <location>
        <position position="31"/>
    </location>
    <ligand>
        <name>ATP</name>
        <dbReference type="ChEBI" id="CHEBI:30616"/>
    </ligand>
</feature>
<keyword evidence="6 7" id="KW-0143">Chaperone</keyword>
<keyword evidence="9" id="KW-0175">Coiled coil</keyword>
<evidence type="ECO:0000256" key="8">
    <source>
        <dbReference type="PIRSR" id="PIRSR002583-1"/>
    </source>
</evidence>
<dbReference type="InterPro" id="IPR020575">
    <property type="entry name" value="Hsp90_N"/>
</dbReference>
<comment type="subunit">
    <text evidence="7">Homodimer.</text>
</comment>
<gene>
    <name evidence="7 10" type="primary">htpG</name>
    <name evidence="10" type="ORF">JYB65_13375</name>
</gene>
<keyword evidence="5 7" id="KW-0346">Stress response</keyword>
<dbReference type="InterPro" id="IPR001404">
    <property type="entry name" value="Hsp90_fam"/>
</dbReference>
<dbReference type="GO" id="GO:0051082">
    <property type="term" value="F:unfolded protein binding"/>
    <property type="evidence" value="ECO:0007669"/>
    <property type="project" value="UniProtKB-UniRule"/>
</dbReference>
<comment type="similarity">
    <text evidence="1 7">Belongs to the heat shock protein 90 family.</text>
</comment>
<keyword evidence="3 7" id="KW-0547">Nucleotide-binding</keyword>
<feature type="binding site" evidence="8">
    <location>
        <position position="170"/>
    </location>
    <ligand>
        <name>ATP</name>
        <dbReference type="ChEBI" id="CHEBI:30616"/>
    </ligand>
</feature>
<dbReference type="SUPFAM" id="SSF54211">
    <property type="entry name" value="Ribosomal protein S5 domain 2-like"/>
    <property type="match status" value="1"/>
</dbReference>
<sequence length="639" mass="73355">MAKKQFKAESKRLLDLMINSIYTHKEIFLREIISNASDAIDKLYYLTLTENTGISREDFFIRITLDKDANTIIISDNGIGMNKDEMENNLGTIAKSGSLQFKNENADKMDAKDAIDIIGQFGVGFYSAFMVSSKIQVISKRYGEETANLWESTGADGYSIAPCEKDSVGTEIILYLKDDTEDEKYSDYLKEYKIKGLIKKYSDYIRYPIKMNVEKHRMKEATEEQKADENFTPEYESYREDEVLNSMVPIWKKSKGDITNEDYNQFYKEKFFDFEDPARVIHTNVEGVSTYNSLLYIPARAPFNYYTREYEKGLQLYSSGVLIMDKCADLLPDHFSFVKGLVDSQDLSLNISREMLQHDRQLKAIAVRLEKKIKSELLEMLNTDREKYEKFFENFGLQLKFGAYNGYGQNKDAVQELLLFYSSSEKKLVTLSEYVSRMKEDQKYIYYACGESIDKLDKMPQTELLKDKGYEILYCTDEVDEFAIKMLGTIEEKQFKSVSSEDLGIEESSEEKEAAEKQKEENKELLEAMKEALGDKVSEVRVSQRLKSHPVCLASAGDLSIEMEKVLNAMPNASEKISAEKVLEINANHNVFQALKEAFAGDKEKVKVYAELLYNQALLIEGLSIEDPIEFSNAICSLM</sequence>
<dbReference type="Gene3D" id="3.40.50.11260">
    <property type="match status" value="1"/>
</dbReference>
<dbReference type="PANTHER" id="PTHR11528">
    <property type="entry name" value="HEAT SHOCK PROTEIN 90 FAMILY MEMBER"/>
    <property type="match status" value="1"/>
</dbReference>
<dbReference type="Proteomes" id="UP000664545">
    <property type="component" value="Unassembled WGS sequence"/>
</dbReference>
<dbReference type="Gene3D" id="1.20.120.790">
    <property type="entry name" value="Heat shock protein 90, C-terminal domain"/>
    <property type="match status" value="1"/>
</dbReference>
<evidence type="ECO:0000256" key="3">
    <source>
        <dbReference type="ARBA" id="ARBA00022741"/>
    </source>
</evidence>
<dbReference type="InterPro" id="IPR036890">
    <property type="entry name" value="HATPase_C_sf"/>
</dbReference>
<evidence type="ECO:0000256" key="6">
    <source>
        <dbReference type="ARBA" id="ARBA00023186"/>
    </source>
</evidence>
<evidence type="ECO:0000313" key="10">
    <source>
        <dbReference type="EMBL" id="MBN7774351.1"/>
    </source>
</evidence>
<dbReference type="Gene3D" id="3.30.230.80">
    <property type="match status" value="1"/>
</dbReference>
<comment type="caution">
    <text evidence="7">Lacks conserved residue(s) required for the propagation of feature annotation.</text>
</comment>
<dbReference type="PIRSF" id="PIRSF002583">
    <property type="entry name" value="Hsp90"/>
    <property type="match status" value="1"/>
</dbReference>
<protein>
    <recommendedName>
        <fullName evidence="7">Chaperone protein HtpG</fullName>
    </recommendedName>
    <alternativeName>
        <fullName evidence="7">Heat shock protein HtpG</fullName>
    </alternativeName>
    <alternativeName>
        <fullName evidence="7">High temperature protein G</fullName>
    </alternativeName>
</protein>
<dbReference type="GO" id="GO:0005737">
    <property type="term" value="C:cytoplasm"/>
    <property type="evidence" value="ECO:0007669"/>
    <property type="project" value="UniProtKB-SubCell"/>
</dbReference>
<evidence type="ECO:0000256" key="2">
    <source>
        <dbReference type="ARBA" id="ARBA00022490"/>
    </source>
</evidence>
<evidence type="ECO:0000256" key="5">
    <source>
        <dbReference type="ARBA" id="ARBA00023016"/>
    </source>
</evidence>
<comment type="caution">
    <text evidence="10">The sequence shown here is derived from an EMBL/GenBank/DDBJ whole genome shotgun (WGS) entry which is preliminary data.</text>
</comment>
<evidence type="ECO:0000256" key="4">
    <source>
        <dbReference type="ARBA" id="ARBA00022840"/>
    </source>
</evidence>
<dbReference type="Pfam" id="PF13589">
    <property type="entry name" value="HATPase_c_3"/>
    <property type="match status" value="1"/>
</dbReference>
<dbReference type="GO" id="GO:0005524">
    <property type="term" value="F:ATP binding"/>
    <property type="evidence" value="ECO:0007669"/>
    <property type="project" value="UniProtKB-UniRule"/>
</dbReference>
<dbReference type="HAMAP" id="MF_00505">
    <property type="entry name" value="HSP90"/>
    <property type="match status" value="1"/>
</dbReference>
<feature type="binding site" evidence="8">
    <location>
        <position position="76"/>
    </location>
    <ligand>
        <name>ATP</name>
        <dbReference type="ChEBI" id="CHEBI:30616"/>
    </ligand>
</feature>
<dbReference type="PRINTS" id="PR00775">
    <property type="entry name" value="HEATSHOCK90"/>
</dbReference>
<dbReference type="InterPro" id="IPR019805">
    <property type="entry name" value="Heat_shock_protein_90_CS"/>
</dbReference>
<dbReference type="GO" id="GO:0140662">
    <property type="term" value="F:ATP-dependent protein folding chaperone"/>
    <property type="evidence" value="ECO:0007669"/>
    <property type="project" value="InterPro"/>
</dbReference>